<protein>
    <submittedName>
        <fullName evidence="1">Uncharacterized protein</fullName>
    </submittedName>
</protein>
<proteinExistence type="predicted"/>
<dbReference type="EMBL" id="JAUCMV010000005">
    <property type="protein sequence ID" value="KAK0392990.1"/>
    <property type="molecule type" value="Genomic_DNA"/>
</dbReference>
<evidence type="ECO:0000313" key="2">
    <source>
        <dbReference type="Proteomes" id="UP001175271"/>
    </source>
</evidence>
<dbReference type="Proteomes" id="UP001175271">
    <property type="component" value="Unassembled WGS sequence"/>
</dbReference>
<dbReference type="AlphaFoldDB" id="A0AA39LDB4"/>
<name>A0AA39LDB4_9BILA</name>
<sequence>MYANQKVRNEKLPFRAESYLCSLQKSIRTGAEIRKDNVESPKKYDLNGCATQTQCPGQQSTKSTGTQTTSLVSGVTHSIMPQERHLYVDTKYLEESIHAAVSNISNGKEPLHSLMRNIMTMHVELLRTYAEREWHTVYQWNKVLSQARDNADVERTHYQNLQKIIKDRALGK</sequence>
<comment type="caution">
    <text evidence="1">The sequence shown here is derived from an EMBL/GenBank/DDBJ whole genome shotgun (WGS) entry which is preliminary data.</text>
</comment>
<accession>A0AA39LDB4</accession>
<evidence type="ECO:0000313" key="1">
    <source>
        <dbReference type="EMBL" id="KAK0392990.1"/>
    </source>
</evidence>
<keyword evidence="2" id="KW-1185">Reference proteome</keyword>
<gene>
    <name evidence="1" type="ORF">QR680_000009</name>
</gene>
<reference evidence="1" key="1">
    <citation type="submission" date="2023-06" db="EMBL/GenBank/DDBJ databases">
        <title>Genomic analysis of the entomopathogenic nematode Steinernema hermaphroditum.</title>
        <authorList>
            <person name="Schwarz E.M."/>
            <person name="Heppert J.K."/>
            <person name="Baniya A."/>
            <person name="Schwartz H.T."/>
            <person name="Tan C.-H."/>
            <person name="Antoshechkin I."/>
            <person name="Sternberg P.W."/>
            <person name="Goodrich-Blair H."/>
            <person name="Dillman A.R."/>
        </authorList>
    </citation>
    <scope>NUCLEOTIDE SEQUENCE</scope>
    <source>
        <strain evidence="1">PS9179</strain>
        <tissue evidence="1">Whole animal</tissue>
    </source>
</reference>
<organism evidence="1 2">
    <name type="scientific">Steinernema hermaphroditum</name>
    <dbReference type="NCBI Taxonomy" id="289476"/>
    <lineage>
        <taxon>Eukaryota</taxon>
        <taxon>Metazoa</taxon>
        <taxon>Ecdysozoa</taxon>
        <taxon>Nematoda</taxon>
        <taxon>Chromadorea</taxon>
        <taxon>Rhabditida</taxon>
        <taxon>Tylenchina</taxon>
        <taxon>Panagrolaimomorpha</taxon>
        <taxon>Strongyloidoidea</taxon>
        <taxon>Steinernematidae</taxon>
        <taxon>Steinernema</taxon>
    </lineage>
</organism>